<evidence type="ECO:0000313" key="10">
    <source>
        <dbReference type="Proteomes" id="UP000094043"/>
    </source>
</evidence>
<keyword evidence="10" id="KW-1185">Reference proteome</keyword>
<evidence type="ECO:0000259" key="8">
    <source>
        <dbReference type="PROSITE" id="PS51351"/>
    </source>
</evidence>
<evidence type="ECO:0000256" key="2">
    <source>
        <dbReference type="ARBA" id="ARBA00023015"/>
    </source>
</evidence>
<name>A0AAJ8M4J5_9TREE</name>
<dbReference type="GO" id="GO:0003677">
    <property type="term" value="F:DNA binding"/>
    <property type="evidence" value="ECO:0007669"/>
    <property type="project" value="UniProtKB-KW"/>
</dbReference>
<reference evidence="9" key="2">
    <citation type="journal article" date="2022" name="Elife">
        <title>Obligate sexual reproduction of a homothallic fungus closely related to the Cryptococcus pathogenic species complex.</title>
        <authorList>
            <person name="Passer A.R."/>
            <person name="Clancey S.A."/>
            <person name="Shea T."/>
            <person name="David-Palma M."/>
            <person name="Averette A.F."/>
            <person name="Boekhout T."/>
            <person name="Porcel B.M."/>
            <person name="Nowrousian M."/>
            <person name="Cuomo C.A."/>
            <person name="Sun S."/>
            <person name="Heitman J."/>
            <person name="Coelho M.A."/>
        </authorList>
    </citation>
    <scope>NUCLEOTIDE SEQUENCE</scope>
    <source>
        <strain evidence="9">CBS 7841</strain>
    </source>
</reference>
<comment type="subcellular location">
    <subcellularLocation>
        <location evidence="1">Nucleus</location>
    </subcellularLocation>
</comment>
<accession>A0AAJ8M4J5</accession>
<dbReference type="InterPro" id="IPR003166">
    <property type="entry name" value="TFIIE_bsu_DNA-bd"/>
</dbReference>
<evidence type="ECO:0000313" key="9">
    <source>
        <dbReference type="EMBL" id="WVN90767.1"/>
    </source>
</evidence>
<keyword evidence="4" id="KW-0804">Transcription</keyword>
<feature type="compositionally biased region" description="Basic and acidic residues" evidence="7">
    <location>
        <begin position="29"/>
        <end position="43"/>
    </location>
</feature>
<evidence type="ECO:0000256" key="7">
    <source>
        <dbReference type="SAM" id="MobiDB-lite"/>
    </source>
</evidence>
<dbReference type="Proteomes" id="UP000094043">
    <property type="component" value="Chromosome 8"/>
</dbReference>
<feature type="compositionally biased region" description="Low complexity" evidence="7">
    <location>
        <begin position="267"/>
        <end position="278"/>
    </location>
</feature>
<evidence type="ECO:0000256" key="4">
    <source>
        <dbReference type="ARBA" id="ARBA00023163"/>
    </source>
</evidence>
<dbReference type="PANTHER" id="PTHR12716">
    <property type="entry name" value="TRANSCRIPTION INITIATION FACTOR IIE, BETA SUBUNIT"/>
    <property type="match status" value="1"/>
</dbReference>
<dbReference type="PROSITE" id="PS51351">
    <property type="entry name" value="TFIIE_BETA_C"/>
    <property type="match status" value="1"/>
</dbReference>
<dbReference type="RefSeq" id="XP_066071467.1">
    <property type="nucleotide sequence ID" value="XM_066215370.1"/>
</dbReference>
<dbReference type="AlphaFoldDB" id="A0AAJ8M4J5"/>
<feature type="region of interest" description="Disordered" evidence="7">
    <location>
        <begin position="267"/>
        <end position="311"/>
    </location>
</feature>
<dbReference type="Pfam" id="PF18121">
    <property type="entry name" value="TFA2_Winged_2"/>
    <property type="match status" value="1"/>
</dbReference>
<comment type="function">
    <text evidence="6">Recruits TFIIH to the initiation complex and stimulates the RNA polymerase II C-terminal domain kinase and DNA-dependent ATPase activities of TFIIH. Both TFIIH and TFIIE are required for promoter clearance by RNA polymerase.</text>
</comment>
<evidence type="ECO:0000256" key="3">
    <source>
        <dbReference type="ARBA" id="ARBA00023125"/>
    </source>
</evidence>
<feature type="compositionally biased region" description="Basic and acidic residues" evidence="7">
    <location>
        <begin position="295"/>
        <end position="311"/>
    </location>
</feature>
<feature type="compositionally biased region" description="Basic residues" evidence="7">
    <location>
        <begin position="279"/>
        <end position="289"/>
    </location>
</feature>
<keyword evidence="3" id="KW-0238">DNA-binding</keyword>
<dbReference type="PANTHER" id="PTHR12716:SF8">
    <property type="entry name" value="TRANSCRIPTION INITIATION FACTOR IIE SUBUNIT BETA"/>
    <property type="match status" value="1"/>
</dbReference>
<dbReference type="InterPro" id="IPR016656">
    <property type="entry name" value="TFIIE-bsu"/>
</dbReference>
<dbReference type="GO" id="GO:0001097">
    <property type="term" value="F:TFIIH-class transcription factor complex binding"/>
    <property type="evidence" value="ECO:0007669"/>
    <property type="project" value="TreeGrafter"/>
</dbReference>
<gene>
    <name evidence="9" type="ORF">L203_106010</name>
</gene>
<dbReference type="GO" id="GO:0005673">
    <property type="term" value="C:transcription factor TFIIE complex"/>
    <property type="evidence" value="ECO:0007669"/>
    <property type="project" value="InterPro"/>
</dbReference>
<sequence length="311" mass="34757">MKGVKRQPPAWAIPNASGSPAPSTPTIKQEYKDEPDAEPDAKRQKMNTPLPQPTPRLNFTASHGMFRESRTAAYALLNYLKKSATMGWEDAFFRVQDTNPGSDPTEALEILKGLERVEFNKINRVFTYIPELTLITTNEIRSHIRIHSTPTSGIPVKTLREAMPNGIDSLKDLEGRGDILIMRGLTGPWKDIPLPRLGRKNVNGMEITDGGNVRWKMVFWDHLREAGKAGKRVDDEFIFAWADVPMAETDDVTKLLADQELSASSAIPAPAKPVVTGPAKKKKKTRRALKITNTHMKEQGIDFSKDYEKPS</sequence>
<keyword evidence="2" id="KW-0805">Transcription regulation</keyword>
<dbReference type="EMBL" id="CP143791">
    <property type="protein sequence ID" value="WVN90767.1"/>
    <property type="molecule type" value="Genomic_DNA"/>
</dbReference>
<dbReference type="GeneID" id="91090218"/>
<feature type="compositionally biased region" description="Polar residues" evidence="7">
    <location>
        <begin position="16"/>
        <end position="27"/>
    </location>
</feature>
<organism evidence="9 10">
    <name type="scientific">Cryptococcus depauperatus CBS 7841</name>
    <dbReference type="NCBI Taxonomy" id="1295531"/>
    <lineage>
        <taxon>Eukaryota</taxon>
        <taxon>Fungi</taxon>
        <taxon>Dikarya</taxon>
        <taxon>Basidiomycota</taxon>
        <taxon>Agaricomycotina</taxon>
        <taxon>Tremellomycetes</taxon>
        <taxon>Tremellales</taxon>
        <taxon>Cryptococcaceae</taxon>
        <taxon>Cryptococcus</taxon>
    </lineage>
</organism>
<evidence type="ECO:0000256" key="6">
    <source>
        <dbReference type="ARBA" id="ARBA00025581"/>
    </source>
</evidence>
<proteinExistence type="predicted"/>
<protein>
    <recommendedName>
        <fullName evidence="8">TFIIE beta domain-containing protein</fullName>
    </recommendedName>
</protein>
<evidence type="ECO:0000256" key="1">
    <source>
        <dbReference type="ARBA" id="ARBA00004123"/>
    </source>
</evidence>
<dbReference type="InterPro" id="IPR040501">
    <property type="entry name" value="TFA2_Winged_2"/>
</dbReference>
<keyword evidence="5" id="KW-0539">Nucleus</keyword>
<feature type="region of interest" description="Disordered" evidence="7">
    <location>
        <begin position="1"/>
        <end position="59"/>
    </location>
</feature>
<reference evidence="9" key="3">
    <citation type="submission" date="2024-01" db="EMBL/GenBank/DDBJ databases">
        <authorList>
            <person name="Coelho M.A."/>
            <person name="David-Palma M."/>
            <person name="Shea T."/>
            <person name="Sun S."/>
            <person name="Cuomo C.A."/>
            <person name="Heitman J."/>
        </authorList>
    </citation>
    <scope>NUCLEOTIDE SEQUENCE</scope>
    <source>
        <strain evidence="9">CBS 7841</strain>
    </source>
</reference>
<evidence type="ECO:0000256" key="5">
    <source>
        <dbReference type="ARBA" id="ARBA00023242"/>
    </source>
</evidence>
<feature type="domain" description="TFIIE beta" evidence="8">
    <location>
        <begin position="61"/>
        <end position="135"/>
    </location>
</feature>
<reference evidence="9" key="1">
    <citation type="submission" date="2016-06" db="EMBL/GenBank/DDBJ databases">
        <authorList>
            <person name="Cuomo C."/>
            <person name="Litvintseva A."/>
            <person name="Heitman J."/>
            <person name="Chen Y."/>
            <person name="Sun S."/>
            <person name="Springer D."/>
            <person name="Dromer F."/>
            <person name="Young S."/>
            <person name="Zeng Q."/>
            <person name="Chapman S."/>
            <person name="Gujja S."/>
            <person name="Saif S."/>
            <person name="Birren B."/>
        </authorList>
    </citation>
    <scope>NUCLEOTIDE SEQUENCE</scope>
    <source>
        <strain evidence="9">CBS 7841</strain>
    </source>
</reference>
<dbReference type="GO" id="GO:0006367">
    <property type="term" value="P:transcription initiation at RNA polymerase II promoter"/>
    <property type="evidence" value="ECO:0007669"/>
    <property type="project" value="InterPro"/>
</dbReference>
<dbReference type="KEGG" id="cdep:91090218"/>